<name>A0A2T2NYN3_CORCC</name>
<protein>
    <submittedName>
        <fullName evidence="1">Uncharacterized protein</fullName>
    </submittedName>
</protein>
<sequence>MDKVDFEEEGRQAVQDQLLSFCVHDQDHAWVVAHKSSRFERHLSRAVKYYRKSQEKLSPNQSFHQEQIERNCRFASLCMAISQNNHKSILRQLQSYATVTEKNLCFGKSIIQVAMDFGDDETLEIVVHHSHRADDKNRTIYLLLSFFTACKSYGKTIGFLTKMIRTLSADRGCEGLTCVLGWINWNFEEEERTTLTEYALSLSIRSSNFEMIETVCGEVDMAAYPLQEAIEIMVHPPQPYETVMRQEASVLELLVRMGANPNMVDENRRGWLLSPLMYAAECERHMMMRVLLRAGADPESDGEQEGVNFWGNYDSQSDFTEKLVMEIKKMSAIEKEKDASRRFLY</sequence>
<dbReference type="Gene3D" id="1.25.40.20">
    <property type="entry name" value="Ankyrin repeat-containing domain"/>
    <property type="match status" value="1"/>
</dbReference>
<evidence type="ECO:0000313" key="2">
    <source>
        <dbReference type="Proteomes" id="UP000240883"/>
    </source>
</evidence>
<dbReference type="Pfam" id="PF00023">
    <property type="entry name" value="Ank"/>
    <property type="match status" value="1"/>
</dbReference>
<gene>
    <name evidence="1" type="ORF">BS50DRAFT_674886</name>
</gene>
<dbReference type="InterPro" id="IPR002110">
    <property type="entry name" value="Ankyrin_rpt"/>
</dbReference>
<dbReference type="EMBL" id="KZ678132">
    <property type="protein sequence ID" value="PSN70532.1"/>
    <property type="molecule type" value="Genomic_DNA"/>
</dbReference>
<dbReference type="AlphaFoldDB" id="A0A2T2NYN3"/>
<organism evidence="1 2">
    <name type="scientific">Corynespora cassiicola Philippines</name>
    <dbReference type="NCBI Taxonomy" id="1448308"/>
    <lineage>
        <taxon>Eukaryota</taxon>
        <taxon>Fungi</taxon>
        <taxon>Dikarya</taxon>
        <taxon>Ascomycota</taxon>
        <taxon>Pezizomycotina</taxon>
        <taxon>Dothideomycetes</taxon>
        <taxon>Pleosporomycetidae</taxon>
        <taxon>Pleosporales</taxon>
        <taxon>Corynesporascaceae</taxon>
        <taxon>Corynespora</taxon>
    </lineage>
</organism>
<dbReference type="SUPFAM" id="SSF48403">
    <property type="entry name" value="Ankyrin repeat"/>
    <property type="match status" value="1"/>
</dbReference>
<dbReference type="InterPro" id="IPR036770">
    <property type="entry name" value="Ankyrin_rpt-contain_sf"/>
</dbReference>
<reference evidence="1 2" key="1">
    <citation type="journal article" date="2018" name="Front. Microbiol.">
        <title>Genome-Wide Analysis of Corynespora cassiicola Leaf Fall Disease Putative Effectors.</title>
        <authorList>
            <person name="Lopez D."/>
            <person name="Ribeiro S."/>
            <person name="Label P."/>
            <person name="Fumanal B."/>
            <person name="Venisse J.S."/>
            <person name="Kohler A."/>
            <person name="de Oliveira R.R."/>
            <person name="Labutti K."/>
            <person name="Lipzen A."/>
            <person name="Lail K."/>
            <person name="Bauer D."/>
            <person name="Ohm R.A."/>
            <person name="Barry K.W."/>
            <person name="Spatafora J."/>
            <person name="Grigoriev I.V."/>
            <person name="Martin F.M."/>
            <person name="Pujade-Renaud V."/>
        </authorList>
    </citation>
    <scope>NUCLEOTIDE SEQUENCE [LARGE SCALE GENOMIC DNA]</scope>
    <source>
        <strain evidence="1 2">Philippines</strain>
    </source>
</reference>
<evidence type="ECO:0000313" key="1">
    <source>
        <dbReference type="EMBL" id="PSN70532.1"/>
    </source>
</evidence>
<keyword evidence="2" id="KW-1185">Reference proteome</keyword>
<proteinExistence type="predicted"/>
<dbReference type="Proteomes" id="UP000240883">
    <property type="component" value="Unassembled WGS sequence"/>
</dbReference>
<accession>A0A2T2NYN3</accession>